<name>A0A0L0G019_9EUKA</name>
<reference evidence="1 2" key="1">
    <citation type="submission" date="2011-02" db="EMBL/GenBank/DDBJ databases">
        <title>The Genome Sequence of Sphaeroforma arctica JP610.</title>
        <authorList>
            <consortium name="The Broad Institute Genome Sequencing Platform"/>
            <person name="Russ C."/>
            <person name="Cuomo C."/>
            <person name="Young S.K."/>
            <person name="Zeng Q."/>
            <person name="Gargeya S."/>
            <person name="Alvarado L."/>
            <person name="Berlin A."/>
            <person name="Chapman S.B."/>
            <person name="Chen Z."/>
            <person name="Freedman E."/>
            <person name="Gellesch M."/>
            <person name="Goldberg J."/>
            <person name="Griggs A."/>
            <person name="Gujja S."/>
            <person name="Heilman E."/>
            <person name="Heiman D."/>
            <person name="Howarth C."/>
            <person name="Mehta T."/>
            <person name="Neiman D."/>
            <person name="Pearson M."/>
            <person name="Roberts A."/>
            <person name="Saif S."/>
            <person name="Shea T."/>
            <person name="Shenoy N."/>
            <person name="Sisk P."/>
            <person name="Stolte C."/>
            <person name="Sykes S."/>
            <person name="White J."/>
            <person name="Yandava C."/>
            <person name="Burger G."/>
            <person name="Gray M.W."/>
            <person name="Holland P.W.H."/>
            <person name="King N."/>
            <person name="Lang F.B.F."/>
            <person name="Roger A.J."/>
            <person name="Ruiz-Trillo I."/>
            <person name="Haas B."/>
            <person name="Nusbaum C."/>
            <person name="Birren B."/>
        </authorList>
    </citation>
    <scope>NUCLEOTIDE SEQUENCE [LARGE SCALE GENOMIC DNA]</scope>
    <source>
        <strain evidence="1 2">JP610</strain>
    </source>
</reference>
<sequence>MVDGVGELVDYPEDLQGDDGVAEESNRKITDAVKDYTEVNFWYEELGKLSGHTLEKIGRIPIPEQTIQLLGITDPSFTATNVTEEGTGYYEFNNLPFGEYMNAPTIHLFPVKNVH</sequence>
<organism evidence="1 2">
    <name type="scientific">Sphaeroforma arctica JP610</name>
    <dbReference type="NCBI Taxonomy" id="667725"/>
    <lineage>
        <taxon>Eukaryota</taxon>
        <taxon>Ichthyosporea</taxon>
        <taxon>Ichthyophonida</taxon>
        <taxon>Sphaeroforma</taxon>
    </lineage>
</organism>
<gene>
    <name evidence="1" type="ORF">SARC_05547</name>
</gene>
<dbReference type="AlphaFoldDB" id="A0A0L0G019"/>
<dbReference type="OrthoDB" id="21134at2759"/>
<evidence type="ECO:0000313" key="2">
    <source>
        <dbReference type="Proteomes" id="UP000054560"/>
    </source>
</evidence>
<dbReference type="SUPFAM" id="SSF49478">
    <property type="entry name" value="Cna protein B-type domain"/>
    <property type="match status" value="1"/>
</dbReference>
<accession>A0A0L0G019</accession>
<dbReference type="Proteomes" id="UP000054560">
    <property type="component" value="Unassembled WGS sequence"/>
</dbReference>
<protein>
    <submittedName>
        <fullName evidence="1">Uncharacterized protein</fullName>
    </submittedName>
</protein>
<proteinExistence type="predicted"/>
<dbReference type="GeneID" id="25906051"/>
<dbReference type="RefSeq" id="XP_014156068.1">
    <property type="nucleotide sequence ID" value="XM_014300593.1"/>
</dbReference>
<dbReference type="EMBL" id="KQ241953">
    <property type="protein sequence ID" value="KNC82166.1"/>
    <property type="molecule type" value="Genomic_DNA"/>
</dbReference>
<keyword evidence="2" id="KW-1185">Reference proteome</keyword>
<evidence type="ECO:0000313" key="1">
    <source>
        <dbReference type="EMBL" id="KNC82166.1"/>
    </source>
</evidence>